<name>A0A561SN45_9PSEU</name>
<reference evidence="1 2" key="1">
    <citation type="submission" date="2019-06" db="EMBL/GenBank/DDBJ databases">
        <title>Sequencing the genomes of 1000 actinobacteria strains.</title>
        <authorList>
            <person name="Klenk H.-P."/>
        </authorList>
    </citation>
    <scope>NUCLEOTIDE SEQUENCE [LARGE SCALE GENOMIC DNA]</scope>
    <source>
        <strain evidence="1 2">DSM 45671</strain>
    </source>
</reference>
<gene>
    <name evidence="1" type="ORF">FHX44_112146</name>
</gene>
<keyword evidence="2" id="KW-1185">Reference proteome</keyword>
<dbReference type="EMBL" id="VIWU01000001">
    <property type="protein sequence ID" value="TWF76256.1"/>
    <property type="molecule type" value="Genomic_DNA"/>
</dbReference>
<organism evidence="1 2">
    <name type="scientific">Pseudonocardia hierapolitana</name>
    <dbReference type="NCBI Taxonomy" id="1128676"/>
    <lineage>
        <taxon>Bacteria</taxon>
        <taxon>Bacillati</taxon>
        <taxon>Actinomycetota</taxon>
        <taxon>Actinomycetes</taxon>
        <taxon>Pseudonocardiales</taxon>
        <taxon>Pseudonocardiaceae</taxon>
        <taxon>Pseudonocardia</taxon>
    </lineage>
</organism>
<proteinExistence type="predicted"/>
<dbReference type="OrthoDB" id="5517693at2"/>
<sequence>MLVEGVPLTSVPRTIVDVARTVGIEQAVVVADAALEAGLVDEAALAAAFARWSRRPGLPAARRAIGFAARGGGSVGVSRGRVAIARAGLPAPLLQWEVRRADGTFVGLPRLTG</sequence>
<dbReference type="Proteomes" id="UP000321261">
    <property type="component" value="Unassembled WGS sequence"/>
</dbReference>
<evidence type="ECO:0000313" key="2">
    <source>
        <dbReference type="Proteomes" id="UP000321261"/>
    </source>
</evidence>
<comment type="caution">
    <text evidence="1">The sequence shown here is derived from an EMBL/GenBank/DDBJ whole genome shotgun (WGS) entry which is preliminary data.</text>
</comment>
<protein>
    <submittedName>
        <fullName evidence="1">Uncharacterized protein</fullName>
    </submittedName>
</protein>
<evidence type="ECO:0000313" key="1">
    <source>
        <dbReference type="EMBL" id="TWF76256.1"/>
    </source>
</evidence>
<accession>A0A561SN45</accession>
<dbReference type="AlphaFoldDB" id="A0A561SN45"/>